<protein>
    <recommendedName>
        <fullName evidence="6">RRM domain-containing protein</fullName>
    </recommendedName>
</protein>
<dbReference type="SUPFAM" id="SSF54928">
    <property type="entry name" value="RNA-binding domain, RBD"/>
    <property type="match status" value="1"/>
</dbReference>
<dbReference type="GO" id="GO:0003723">
    <property type="term" value="F:RNA binding"/>
    <property type="evidence" value="ECO:0007669"/>
    <property type="project" value="UniProtKB-UniRule"/>
</dbReference>
<dbReference type="Gene3D" id="3.30.70.330">
    <property type="match status" value="1"/>
</dbReference>
<dbReference type="GO" id="GO:0006397">
    <property type="term" value="P:mRNA processing"/>
    <property type="evidence" value="ECO:0007669"/>
    <property type="project" value="UniProtKB-KW"/>
</dbReference>
<dbReference type="GO" id="GO:0008380">
    <property type="term" value="P:RNA splicing"/>
    <property type="evidence" value="ECO:0007669"/>
    <property type="project" value="UniProtKB-KW"/>
</dbReference>
<feature type="domain" description="RRM" evidence="6">
    <location>
        <begin position="33"/>
        <end position="110"/>
    </location>
</feature>
<evidence type="ECO:0000256" key="2">
    <source>
        <dbReference type="ARBA" id="ARBA00022728"/>
    </source>
</evidence>
<feature type="compositionally biased region" description="Basic and acidic residues" evidence="5">
    <location>
        <begin position="487"/>
        <end position="496"/>
    </location>
</feature>
<proteinExistence type="predicted"/>
<feature type="compositionally biased region" description="Basic and acidic residues" evidence="5">
    <location>
        <begin position="452"/>
        <end position="462"/>
    </location>
</feature>
<dbReference type="PANTHER" id="PTHR23147">
    <property type="entry name" value="SERINE/ARGININE RICH SPLICING FACTOR"/>
    <property type="match status" value="1"/>
</dbReference>
<dbReference type="InterPro" id="IPR012677">
    <property type="entry name" value="Nucleotide-bd_a/b_plait_sf"/>
</dbReference>
<evidence type="ECO:0000313" key="8">
    <source>
        <dbReference type="Proteomes" id="UP000245207"/>
    </source>
</evidence>
<evidence type="ECO:0000313" key="7">
    <source>
        <dbReference type="EMBL" id="PWA78138.1"/>
    </source>
</evidence>
<dbReference type="OrthoDB" id="1749329at2759"/>
<evidence type="ECO:0000259" key="6">
    <source>
        <dbReference type="PROSITE" id="PS50102"/>
    </source>
</evidence>
<keyword evidence="2" id="KW-0747">Spliceosome</keyword>
<organism evidence="7 8">
    <name type="scientific">Artemisia annua</name>
    <name type="common">Sweet wormwood</name>
    <dbReference type="NCBI Taxonomy" id="35608"/>
    <lineage>
        <taxon>Eukaryota</taxon>
        <taxon>Viridiplantae</taxon>
        <taxon>Streptophyta</taxon>
        <taxon>Embryophyta</taxon>
        <taxon>Tracheophyta</taxon>
        <taxon>Spermatophyta</taxon>
        <taxon>Magnoliopsida</taxon>
        <taxon>eudicotyledons</taxon>
        <taxon>Gunneridae</taxon>
        <taxon>Pentapetalae</taxon>
        <taxon>asterids</taxon>
        <taxon>campanulids</taxon>
        <taxon>Asterales</taxon>
        <taxon>Asteraceae</taxon>
        <taxon>Asteroideae</taxon>
        <taxon>Anthemideae</taxon>
        <taxon>Artemisiinae</taxon>
        <taxon>Artemisia</taxon>
    </lineage>
</organism>
<evidence type="ECO:0000256" key="3">
    <source>
        <dbReference type="ARBA" id="ARBA00023187"/>
    </source>
</evidence>
<reference evidence="7 8" key="1">
    <citation type="journal article" date="2018" name="Mol. Plant">
        <title>The genome of Artemisia annua provides insight into the evolution of Asteraceae family and artemisinin biosynthesis.</title>
        <authorList>
            <person name="Shen Q."/>
            <person name="Zhang L."/>
            <person name="Liao Z."/>
            <person name="Wang S."/>
            <person name="Yan T."/>
            <person name="Shi P."/>
            <person name="Liu M."/>
            <person name="Fu X."/>
            <person name="Pan Q."/>
            <person name="Wang Y."/>
            <person name="Lv Z."/>
            <person name="Lu X."/>
            <person name="Zhang F."/>
            <person name="Jiang W."/>
            <person name="Ma Y."/>
            <person name="Chen M."/>
            <person name="Hao X."/>
            <person name="Li L."/>
            <person name="Tang Y."/>
            <person name="Lv G."/>
            <person name="Zhou Y."/>
            <person name="Sun X."/>
            <person name="Brodelius P.E."/>
            <person name="Rose J.K.C."/>
            <person name="Tang K."/>
        </authorList>
    </citation>
    <scope>NUCLEOTIDE SEQUENCE [LARGE SCALE GENOMIC DNA]</scope>
    <source>
        <strain evidence="8">cv. Huhao1</strain>
        <tissue evidence="7">Leaf</tissue>
    </source>
</reference>
<dbReference type="InterPro" id="IPR000504">
    <property type="entry name" value="RRM_dom"/>
</dbReference>
<dbReference type="GO" id="GO:0005681">
    <property type="term" value="C:spliceosomal complex"/>
    <property type="evidence" value="ECO:0007669"/>
    <property type="project" value="UniProtKB-KW"/>
</dbReference>
<dbReference type="SMART" id="SM00360">
    <property type="entry name" value="RRM"/>
    <property type="match status" value="1"/>
</dbReference>
<dbReference type="InterPro" id="IPR035979">
    <property type="entry name" value="RBD_domain_sf"/>
</dbReference>
<name>A0A2U1NXC2_ARTAN</name>
<comment type="caution">
    <text evidence="7">The sequence shown here is derived from an EMBL/GenBank/DDBJ whole genome shotgun (WGS) entry which is preliminary data.</text>
</comment>
<dbReference type="AlphaFoldDB" id="A0A2U1NXC2"/>
<dbReference type="EMBL" id="PKPP01002030">
    <property type="protein sequence ID" value="PWA78138.1"/>
    <property type="molecule type" value="Genomic_DNA"/>
</dbReference>
<evidence type="ECO:0000256" key="1">
    <source>
        <dbReference type="ARBA" id="ARBA00022664"/>
    </source>
</evidence>
<dbReference type="Proteomes" id="UP000245207">
    <property type="component" value="Unassembled WGS sequence"/>
</dbReference>
<evidence type="ECO:0000256" key="5">
    <source>
        <dbReference type="SAM" id="MobiDB-lite"/>
    </source>
</evidence>
<dbReference type="CDD" id="cd00590">
    <property type="entry name" value="RRM_SF"/>
    <property type="match status" value="1"/>
</dbReference>
<gene>
    <name evidence="7" type="ORF">CTI12_AA216760</name>
</gene>
<accession>A0A2U1NXC2</accession>
<evidence type="ECO:0000256" key="4">
    <source>
        <dbReference type="PROSITE-ProRule" id="PRU00176"/>
    </source>
</evidence>
<keyword evidence="4" id="KW-0694">RNA-binding</keyword>
<feature type="region of interest" description="Disordered" evidence="5">
    <location>
        <begin position="452"/>
        <end position="496"/>
    </location>
</feature>
<dbReference type="PROSITE" id="PS50102">
    <property type="entry name" value="RRM"/>
    <property type="match status" value="1"/>
</dbReference>
<dbReference type="Pfam" id="PF00076">
    <property type="entry name" value="RRM_1"/>
    <property type="match status" value="1"/>
</dbReference>
<keyword evidence="8" id="KW-1185">Reference proteome</keyword>
<sequence>MGDRDWTEVSRKKKDFIIGSQRSKEDEVQKLSTSVFVTNFPDQFYAKDLWNTCKQYGNVVDAYIPNRRSKAGKRFGFVRFIKIFDVKRLVKNLCTVWVGRHKLHANVARFLREPLTKKSNQFNTEGENRHSAGDDFIYRGVKGNSSSYAHIVKGSHSLNTEMENKPALVLDNSCLNQHDYSNFLMGKVKDFASLSNLKVVLGNEGFDNIELKYMGGYWIMIEFQSVETKQMFQSNVGIGTWFSQLKQASTDFIVDGRVTWVEIEGIPLKIWSENTFHRIASIWGTLLHVEDQEDGCFNRKRICINTNVNSNIFESFKVIYQGKVSWVRAKEIPGWVPDFVEENDEESDIEDEINGEEVNGEDVGFKKVSTSEGDNDKEVVPETIFEDELHKVNIEEECVGQNEVNSEDPFNLYELIYKKKDENNKGDCVEDSLKFPPGFTPNDVNQVIEERINMSNESKRASGEGVHSVQEEDNVSGVKKHGSRKKAKDDVVQSMS</sequence>
<keyword evidence="1" id="KW-0507">mRNA processing</keyword>
<keyword evidence="3" id="KW-0508">mRNA splicing</keyword>
<dbReference type="InterPro" id="IPR050907">
    <property type="entry name" value="SRSF"/>
</dbReference>